<comment type="similarity">
    <text evidence="2 7">Belongs to the ExbD/TolR family.</text>
</comment>
<dbReference type="KEGG" id="ttp:E6P07_04065"/>
<dbReference type="InterPro" id="IPR003400">
    <property type="entry name" value="ExbD"/>
</dbReference>
<dbReference type="EMBL" id="CP039268">
    <property type="protein sequence ID" value="QGU32235.1"/>
    <property type="molecule type" value="Genomic_DNA"/>
</dbReference>
<dbReference type="Gene3D" id="3.30.420.270">
    <property type="match status" value="1"/>
</dbReference>
<evidence type="ECO:0000313" key="10">
    <source>
        <dbReference type="Proteomes" id="UP000426424"/>
    </source>
</evidence>
<dbReference type="Pfam" id="PF02472">
    <property type="entry name" value="ExbD"/>
    <property type="match status" value="1"/>
</dbReference>
<gene>
    <name evidence="9" type="ORF">E6P07_04065</name>
</gene>
<organism evidence="9 10">
    <name type="scientific">Thermochromatium tepidum ATCC 43061</name>
    <dbReference type="NCBI Taxonomy" id="316276"/>
    <lineage>
        <taxon>Bacteria</taxon>
        <taxon>Pseudomonadati</taxon>
        <taxon>Pseudomonadota</taxon>
        <taxon>Gammaproteobacteria</taxon>
        <taxon>Chromatiales</taxon>
        <taxon>Chromatiaceae</taxon>
        <taxon>Thermochromatium</taxon>
    </lineage>
</organism>
<comment type="subcellular location">
    <subcellularLocation>
        <location evidence="1">Cell membrane</location>
        <topology evidence="1">Single-pass membrane protein</topology>
    </subcellularLocation>
    <subcellularLocation>
        <location evidence="7">Cell membrane</location>
        <topology evidence="7">Single-pass type II membrane protein</topology>
    </subcellularLocation>
</comment>
<sequence>MRLEWRVPRRPNPIGLTPLIDVVFILLLFFLLASHFEARRALPIDATQTALAETADSDVPSLSIRLHADGHIDLGDVRLEQGAVVERLRDRLRQQPELRVLIHPDAEVELQALVSLMDRILALGVTEVTLE</sequence>
<keyword evidence="10" id="KW-1185">Reference proteome</keyword>
<dbReference type="PANTHER" id="PTHR30558:SF3">
    <property type="entry name" value="BIOPOLYMER TRANSPORT PROTEIN EXBD-RELATED"/>
    <property type="match status" value="1"/>
</dbReference>
<evidence type="ECO:0000256" key="4">
    <source>
        <dbReference type="ARBA" id="ARBA00022692"/>
    </source>
</evidence>
<keyword evidence="6 8" id="KW-0472">Membrane</keyword>
<evidence type="ECO:0000256" key="5">
    <source>
        <dbReference type="ARBA" id="ARBA00022989"/>
    </source>
</evidence>
<reference evidence="9 10" key="1">
    <citation type="submission" date="2019-12" db="EMBL/GenBank/DDBJ databases">
        <title>The complete genome of the thermophilic, anoxygenic phototrophic gammaproteobacterium Thermochromatium tepidum.</title>
        <authorList>
            <person name="Sattley W.M."/>
            <person name="Swingley W.D."/>
            <person name="Burchell B.M."/>
            <person name="Gurbani S.A."/>
            <person name="Kujawa C.M."/>
            <person name="Nuccio D.A."/>
            <person name="Schladweiler J."/>
            <person name="Shaffer K.N."/>
            <person name="Stokes L.M."/>
            <person name="Touchman J.W."/>
            <person name="Blankenship R.E."/>
            <person name="Madigan M.T."/>
        </authorList>
    </citation>
    <scope>NUCLEOTIDE SEQUENCE [LARGE SCALE GENOMIC DNA]</scope>
    <source>
        <strain evidence="9 10">ATCC 43061</strain>
    </source>
</reference>
<evidence type="ECO:0000313" key="9">
    <source>
        <dbReference type="EMBL" id="QGU32235.1"/>
    </source>
</evidence>
<name>A0A6I6DZW6_THETI</name>
<evidence type="ECO:0000256" key="7">
    <source>
        <dbReference type="RuleBase" id="RU003879"/>
    </source>
</evidence>
<dbReference type="PANTHER" id="PTHR30558">
    <property type="entry name" value="EXBD MEMBRANE COMPONENT OF PMF-DRIVEN MACROMOLECULE IMPORT SYSTEM"/>
    <property type="match status" value="1"/>
</dbReference>
<keyword evidence="3" id="KW-1003">Cell membrane</keyword>
<evidence type="ECO:0000256" key="6">
    <source>
        <dbReference type="ARBA" id="ARBA00023136"/>
    </source>
</evidence>
<dbReference type="Proteomes" id="UP000426424">
    <property type="component" value="Chromosome"/>
</dbReference>
<dbReference type="OrthoDB" id="5456447at2"/>
<evidence type="ECO:0000256" key="3">
    <source>
        <dbReference type="ARBA" id="ARBA00022475"/>
    </source>
</evidence>
<keyword evidence="5 8" id="KW-1133">Transmembrane helix</keyword>
<dbReference type="AlphaFoldDB" id="A0A6I6DZW6"/>
<keyword evidence="4 7" id="KW-0812">Transmembrane</keyword>
<protein>
    <submittedName>
        <fullName evidence="9">Biopolymer transporter ExbD</fullName>
    </submittedName>
</protein>
<evidence type="ECO:0000256" key="8">
    <source>
        <dbReference type="SAM" id="Phobius"/>
    </source>
</evidence>
<feature type="transmembrane region" description="Helical" evidence="8">
    <location>
        <begin position="12"/>
        <end position="33"/>
    </location>
</feature>
<dbReference type="GO" id="GO:0005886">
    <property type="term" value="C:plasma membrane"/>
    <property type="evidence" value="ECO:0007669"/>
    <property type="project" value="UniProtKB-SubCell"/>
</dbReference>
<evidence type="ECO:0000256" key="1">
    <source>
        <dbReference type="ARBA" id="ARBA00004162"/>
    </source>
</evidence>
<proteinExistence type="inferred from homology"/>
<dbReference type="GO" id="GO:0015031">
    <property type="term" value="P:protein transport"/>
    <property type="evidence" value="ECO:0007669"/>
    <property type="project" value="UniProtKB-KW"/>
</dbReference>
<accession>A0A6I6DZW6</accession>
<dbReference type="GO" id="GO:0022857">
    <property type="term" value="F:transmembrane transporter activity"/>
    <property type="evidence" value="ECO:0007669"/>
    <property type="project" value="InterPro"/>
</dbReference>
<evidence type="ECO:0000256" key="2">
    <source>
        <dbReference type="ARBA" id="ARBA00005811"/>
    </source>
</evidence>
<keyword evidence="7" id="KW-0653">Protein transport</keyword>
<keyword evidence="7" id="KW-0813">Transport</keyword>